<dbReference type="SUPFAM" id="SSF55424">
    <property type="entry name" value="FAD/NAD-linked reductases, dimerisation (C-terminal) domain"/>
    <property type="match status" value="1"/>
</dbReference>
<keyword evidence="4" id="KW-0560">Oxidoreductase</keyword>
<keyword evidence="2" id="KW-0285">Flavoprotein</keyword>
<evidence type="ECO:0000256" key="2">
    <source>
        <dbReference type="ARBA" id="ARBA00022630"/>
    </source>
</evidence>
<dbReference type="AlphaFoldDB" id="A0A098BJV4"/>
<keyword evidence="3" id="KW-0274">FAD</keyword>
<dbReference type="PRINTS" id="PR00368">
    <property type="entry name" value="FADPNR"/>
</dbReference>
<evidence type="ECO:0000256" key="4">
    <source>
        <dbReference type="ARBA" id="ARBA00023002"/>
    </source>
</evidence>
<feature type="domain" description="Reductase C-terminal" evidence="6">
    <location>
        <begin position="308"/>
        <end position="389"/>
    </location>
</feature>
<proteinExistence type="predicted"/>
<dbReference type="OrthoDB" id="3568330at2"/>
<dbReference type="PANTHER" id="PTHR43557">
    <property type="entry name" value="APOPTOSIS-INDUCING FACTOR 1"/>
    <property type="match status" value="1"/>
</dbReference>
<evidence type="ECO:0000256" key="3">
    <source>
        <dbReference type="ARBA" id="ARBA00022827"/>
    </source>
</evidence>
<dbReference type="InterPro" id="IPR050446">
    <property type="entry name" value="FAD-oxidoreductase/Apoptosis"/>
</dbReference>
<dbReference type="Pfam" id="PF14759">
    <property type="entry name" value="Reductase_C"/>
    <property type="match status" value="1"/>
</dbReference>
<dbReference type="EMBL" id="CCSD01000046">
    <property type="protein sequence ID" value="CDZ87961.1"/>
    <property type="molecule type" value="Genomic_DNA"/>
</dbReference>
<dbReference type="Gene3D" id="3.30.390.30">
    <property type="match status" value="1"/>
</dbReference>
<dbReference type="PRINTS" id="PR00469">
    <property type="entry name" value="PNDRDTASEII"/>
</dbReference>
<dbReference type="InterPro" id="IPR028202">
    <property type="entry name" value="Reductase_C"/>
</dbReference>
<dbReference type="PANTHER" id="PTHR43557:SF2">
    <property type="entry name" value="RIESKE DOMAIN-CONTAINING PROTEIN-RELATED"/>
    <property type="match status" value="1"/>
</dbReference>
<evidence type="ECO:0000259" key="5">
    <source>
        <dbReference type="Pfam" id="PF07992"/>
    </source>
</evidence>
<comment type="cofactor">
    <cofactor evidence="1">
        <name>FAD</name>
        <dbReference type="ChEBI" id="CHEBI:57692"/>
    </cofactor>
</comment>
<dbReference type="InterPro" id="IPR023753">
    <property type="entry name" value="FAD/NAD-binding_dom"/>
</dbReference>
<evidence type="ECO:0000259" key="6">
    <source>
        <dbReference type="Pfam" id="PF14759"/>
    </source>
</evidence>
<dbReference type="Proteomes" id="UP000042997">
    <property type="component" value="Unassembled WGS sequence"/>
</dbReference>
<organism evidence="7 8">
    <name type="scientific">Rhodococcus ruber</name>
    <dbReference type="NCBI Taxonomy" id="1830"/>
    <lineage>
        <taxon>Bacteria</taxon>
        <taxon>Bacillati</taxon>
        <taxon>Actinomycetota</taxon>
        <taxon>Actinomycetes</taxon>
        <taxon>Mycobacteriales</taxon>
        <taxon>Nocardiaceae</taxon>
        <taxon>Rhodococcus</taxon>
    </lineage>
</organism>
<dbReference type="Gene3D" id="3.50.50.60">
    <property type="entry name" value="FAD/NAD(P)-binding domain"/>
    <property type="match status" value="2"/>
</dbReference>
<dbReference type="GO" id="GO:0005737">
    <property type="term" value="C:cytoplasm"/>
    <property type="evidence" value="ECO:0007669"/>
    <property type="project" value="TreeGrafter"/>
</dbReference>
<dbReference type="RefSeq" id="WP_017679789.1">
    <property type="nucleotide sequence ID" value="NZ_CP029146.1"/>
</dbReference>
<feature type="domain" description="FAD/NAD(P)-binding" evidence="5">
    <location>
        <begin position="6"/>
        <end position="274"/>
    </location>
</feature>
<sequence>MFNGRRIVVVGGGLAGLRTCEALRAEGFDGELELLCAEPTPPYDRPPLSKSALAEPQDTTFDVDYAALGVELRLGVRARSLDTAARVVRTDAGEHSYDALVVATGAAPVTLPGTGRQLVLRTAADAERLRAELRPGARVVLVGAGWINAEIATTALALGCSVTCVEAGPRPLAGPLGAQVAERLHAWWDGVDLRCGTGVGEITPGGLTLDDGTALPADVVVTGIGVRPDVGWLTGSGLEIDRGVVVDESLRTSDPSVFAVGDVAMRWSPRFGTRLGGEHWDEARTGPATVAGALLRPQSPPVFDPIPYFWSDQFGHKIQFVGHRSESDDMVFREGADGKWGAAWFDAAEQLTAHLSVDSPRHMVQARMAIDRRAVVDPDAIRDLSAPLQAPAPAVK</sequence>
<gene>
    <name evidence="7" type="ORF">RHRU231_360081</name>
</gene>
<name>A0A098BJV4_9NOCA</name>
<evidence type="ECO:0000313" key="8">
    <source>
        <dbReference type="Proteomes" id="UP000042997"/>
    </source>
</evidence>
<dbReference type="SUPFAM" id="SSF51905">
    <property type="entry name" value="FAD/NAD(P)-binding domain"/>
    <property type="match status" value="1"/>
</dbReference>
<dbReference type="Pfam" id="PF07992">
    <property type="entry name" value="Pyr_redox_2"/>
    <property type="match status" value="1"/>
</dbReference>
<evidence type="ECO:0000256" key="1">
    <source>
        <dbReference type="ARBA" id="ARBA00001974"/>
    </source>
</evidence>
<dbReference type="InterPro" id="IPR036188">
    <property type="entry name" value="FAD/NAD-bd_sf"/>
</dbReference>
<dbReference type="GO" id="GO:0016651">
    <property type="term" value="F:oxidoreductase activity, acting on NAD(P)H"/>
    <property type="evidence" value="ECO:0007669"/>
    <property type="project" value="TreeGrafter"/>
</dbReference>
<protein>
    <submittedName>
        <fullName evidence="7">Putative oxidoreductase</fullName>
    </submittedName>
</protein>
<accession>A0A098BJV4</accession>
<dbReference type="eggNOG" id="COG0446">
    <property type="taxonomic scope" value="Bacteria"/>
</dbReference>
<reference evidence="7 8" key="1">
    <citation type="journal article" date="2014" name="Genome Announc.">
        <title>Draft Genome Sequence of Propane- and Butane-Oxidizing Actinobacterium Rhodococcus ruber IEGM 231.</title>
        <authorList>
            <person name="Ivshina I.B."/>
            <person name="Kuyukina M.S."/>
            <person name="Krivoruchko A.V."/>
            <person name="Barbe V."/>
            <person name="Fischer C."/>
        </authorList>
    </citation>
    <scope>NUCLEOTIDE SEQUENCE [LARGE SCALE GENOMIC DNA]</scope>
</reference>
<dbReference type="InterPro" id="IPR016156">
    <property type="entry name" value="FAD/NAD-linked_Rdtase_dimer_sf"/>
</dbReference>
<evidence type="ECO:0000313" key="7">
    <source>
        <dbReference type="EMBL" id="CDZ87961.1"/>
    </source>
</evidence>